<dbReference type="GO" id="GO:0016020">
    <property type="term" value="C:membrane"/>
    <property type="evidence" value="ECO:0007669"/>
    <property type="project" value="TreeGrafter"/>
</dbReference>
<dbReference type="GO" id="GO:0042277">
    <property type="term" value="F:peptide binding"/>
    <property type="evidence" value="ECO:0007669"/>
    <property type="project" value="TreeGrafter"/>
</dbReference>
<dbReference type="CDD" id="cd09603">
    <property type="entry name" value="M1_APN_like"/>
    <property type="match status" value="1"/>
</dbReference>
<dbReference type="Gene3D" id="2.60.40.1730">
    <property type="entry name" value="tricorn interacting facor f3 domain"/>
    <property type="match status" value="1"/>
</dbReference>
<dbReference type="Gene3D" id="1.25.10.10">
    <property type="entry name" value="Leucine-rich Repeat Variant"/>
    <property type="match status" value="1"/>
</dbReference>
<keyword evidence="7" id="KW-0645">Protease</keyword>
<dbReference type="Pfam" id="PF17900">
    <property type="entry name" value="Peptidase_M1_N"/>
    <property type="match status" value="1"/>
</dbReference>
<reference evidence="14 15" key="1">
    <citation type="submission" date="2018-01" db="EMBL/GenBank/DDBJ databases">
        <title>A novel member of the phylum Bacteroidetes isolated from glacier ice.</title>
        <authorList>
            <person name="Liu Q."/>
            <person name="Xin Y.-H."/>
        </authorList>
    </citation>
    <scope>NUCLEOTIDE SEQUENCE [LARGE SCALE GENOMIC DNA]</scope>
    <source>
        <strain evidence="14 15">RB1R16</strain>
    </source>
</reference>
<evidence type="ECO:0000313" key="15">
    <source>
        <dbReference type="Proteomes" id="UP000239872"/>
    </source>
</evidence>
<evidence type="ECO:0000313" key="14">
    <source>
        <dbReference type="EMBL" id="PQJ10143.1"/>
    </source>
</evidence>
<evidence type="ECO:0000256" key="1">
    <source>
        <dbReference type="ARBA" id="ARBA00000098"/>
    </source>
</evidence>
<dbReference type="SUPFAM" id="SSF63737">
    <property type="entry name" value="Leukotriene A4 hydrolase N-terminal domain"/>
    <property type="match status" value="1"/>
</dbReference>
<accession>A0A2S7ST98</accession>
<dbReference type="GO" id="GO:0005615">
    <property type="term" value="C:extracellular space"/>
    <property type="evidence" value="ECO:0007669"/>
    <property type="project" value="TreeGrafter"/>
</dbReference>
<dbReference type="InterPro" id="IPR016024">
    <property type="entry name" value="ARM-type_fold"/>
</dbReference>
<dbReference type="GO" id="GO:0070006">
    <property type="term" value="F:metalloaminopeptidase activity"/>
    <property type="evidence" value="ECO:0007669"/>
    <property type="project" value="TreeGrafter"/>
</dbReference>
<comment type="similarity">
    <text evidence="3">Belongs to the peptidase M1 family.</text>
</comment>
<evidence type="ECO:0000256" key="10">
    <source>
        <dbReference type="ARBA" id="ARBA00022833"/>
    </source>
</evidence>
<dbReference type="SUPFAM" id="SSF48371">
    <property type="entry name" value="ARM repeat"/>
    <property type="match status" value="1"/>
</dbReference>
<organism evidence="14 15">
    <name type="scientific">Flavipsychrobacter stenotrophus</name>
    <dbReference type="NCBI Taxonomy" id="2077091"/>
    <lineage>
        <taxon>Bacteria</taxon>
        <taxon>Pseudomonadati</taxon>
        <taxon>Bacteroidota</taxon>
        <taxon>Chitinophagia</taxon>
        <taxon>Chitinophagales</taxon>
        <taxon>Chitinophagaceae</taxon>
        <taxon>Flavipsychrobacter</taxon>
    </lineage>
</organism>
<dbReference type="Gene3D" id="3.30.2010.30">
    <property type="match status" value="1"/>
</dbReference>
<dbReference type="PANTHER" id="PTHR11533:SF174">
    <property type="entry name" value="PUROMYCIN-SENSITIVE AMINOPEPTIDASE-RELATED"/>
    <property type="match status" value="1"/>
</dbReference>
<dbReference type="InterPro" id="IPR050344">
    <property type="entry name" value="Peptidase_M1_aminopeptidases"/>
</dbReference>
<dbReference type="GO" id="GO:0005737">
    <property type="term" value="C:cytoplasm"/>
    <property type="evidence" value="ECO:0007669"/>
    <property type="project" value="TreeGrafter"/>
</dbReference>
<dbReference type="InterPro" id="IPR045357">
    <property type="entry name" value="Aminopeptidase_N-like_N"/>
</dbReference>
<keyword evidence="15" id="KW-1185">Reference proteome</keyword>
<dbReference type="Pfam" id="PF01433">
    <property type="entry name" value="Peptidase_M1"/>
    <property type="match status" value="1"/>
</dbReference>
<evidence type="ECO:0000256" key="7">
    <source>
        <dbReference type="ARBA" id="ARBA00022670"/>
    </source>
</evidence>
<evidence type="ECO:0000256" key="6">
    <source>
        <dbReference type="ARBA" id="ARBA00022438"/>
    </source>
</evidence>
<dbReference type="InterPro" id="IPR027268">
    <property type="entry name" value="Peptidase_M4/M1_CTD_sf"/>
</dbReference>
<comment type="catalytic activity">
    <reaction evidence="1">
        <text>Release of an N-terminal amino acid, Xaa-|-Yaa- from a peptide, amide or arylamide. Xaa is preferably Ala, but may be most amino acids including Pro (slow action). When a terminal hydrophobic residue is followed by a prolyl residue, the two may be released as an intact Xaa-Pro dipeptide.</text>
        <dbReference type="EC" id="3.4.11.2"/>
    </reaction>
</comment>
<evidence type="ECO:0000256" key="9">
    <source>
        <dbReference type="ARBA" id="ARBA00022801"/>
    </source>
</evidence>
<dbReference type="PRINTS" id="PR00756">
    <property type="entry name" value="ALADIPTASE"/>
</dbReference>
<name>A0A2S7ST98_9BACT</name>
<gene>
    <name evidence="14" type="ORF">CJD36_015720</name>
</gene>
<dbReference type="EMBL" id="PPSL01000004">
    <property type="protein sequence ID" value="PQJ10143.1"/>
    <property type="molecule type" value="Genomic_DNA"/>
</dbReference>
<evidence type="ECO:0000256" key="8">
    <source>
        <dbReference type="ARBA" id="ARBA00022723"/>
    </source>
</evidence>
<evidence type="ECO:0000259" key="12">
    <source>
        <dbReference type="Pfam" id="PF01433"/>
    </source>
</evidence>
<keyword evidence="11" id="KW-0482">Metalloprotease</keyword>
<dbReference type="GO" id="GO:0006508">
    <property type="term" value="P:proteolysis"/>
    <property type="evidence" value="ECO:0007669"/>
    <property type="project" value="UniProtKB-KW"/>
</dbReference>
<evidence type="ECO:0000256" key="5">
    <source>
        <dbReference type="ARBA" id="ARBA00015611"/>
    </source>
</evidence>
<dbReference type="Proteomes" id="UP000239872">
    <property type="component" value="Unassembled WGS sequence"/>
</dbReference>
<dbReference type="AlphaFoldDB" id="A0A2S7ST98"/>
<dbReference type="GO" id="GO:0016285">
    <property type="term" value="F:alanyl aminopeptidase activity"/>
    <property type="evidence" value="ECO:0007669"/>
    <property type="project" value="UniProtKB-EC"/>
</dbReference>
<comment type="cofactor">
    <cofactor evidence="2">
        <name>Zn(2+)</name>
        <dbReference type="ChEBI" id="CHEBI:29105"/>
    </cofactor>
</comment>
<evidence type="ECO:0000259" key="13">
    <source>
        <dbReference type="Pfam" id="PF17900"/>
    </source>
</evidence>
<dbReference type="Gene3D" id="1.10.390.10">
    <property type="entry name" value="Neutral Protease Domain 2"/>
    <property type="match status" value="1"/>
</dbReference>
<keyword evidence="10" id="KW-0862">Zinc</keyword>
<evidence type="ECO:0000256" key="4">
    <source>
        <dbReference type="ARBA" id="ARBA00012564"/>
    </source>
</evidence>
<dbReference type="GO" id="GO:0043171">
    <property type="term" value="P:peptide catabolic process"/>
    <property type="evidence" value="ECO:0007669"/>
    <property type="project" value="TreeGrafter"/>
</dbReference>
<keyword evidence="6" id="KW-0031">Aminopeptidase</keyword>
<keyword evidence="8" id="KW-0479">Metal-binding</keyword>
<feature type="domain" description="Peptidase M1 membrane alanine aminopeptidase" evidence="12">
    <location>
        <begin position="288"/>
        <end position="495"/>
    </location>
</feature>
<feature type="domain" description="Aminopeptidase N-like N-terminal" evidence="13">
    <location>
        <begin position="66"/>
        <end position="251"/>
    </location>
</feature>
<dbReference type="SUPFAM" id="SSF55486">
    <property type="entry name" value="Metalloproteases ('zincins'), catalytic domain"/>
    <property type="match status" value="1"/>
</dbReference>
<evidence type="ECO:0000256" key="11">
    <source>
        <dbReference type="ARBA" id="ARBA00023049"/>
    </source>
</evidence>
<protein>
    <recommendedName>
        <fullName evidence="5">Aminopeptidase N</fullName>
        <ecNumber evidence="4">3.4.11.2</ecNumber>
    </recommendedName>
</protein>
<dbReference type="InterPro" id="IPR011989">
    <property type="entry name" value="ARM-like"/>
</dbReference>
<comment type="caution">
    <text evidence="14">The sequence shown here is derived from an EMBL/GenBank/DDBJ whole genome shotgun (WGS) entry which is preliminary data.</text>
</comment>
<dbReference type="GO" id="GO:0008270">
    <property type="term" value="F:zinc ion binding"/>
    <property type="evidence" value="ECO:0007669"/>
    <property type="project" value="InterPro"/>
</dbReference>
<dbReference type="InterPro" id="IPR042097">
    <property type="entry name" value="Aminopeptidase_N-like_N_sf"/>
</dbReference>
<dbReference type="InterPro" id="IPR001930">
    <property type="entry name" value="Peptidase_M1"/>
</dbReference>
<keyword evidence="9" id="KW-0378">Hydrolase</keyword>
<evidence type="ECO:0000256" key="3">
    <source>
        <dbReference type="ARBA" id="ARBA00010136"/>
    </source>
</evidence>
<evidence type="ECO:0000256" key="2">
    <source>
        <dbReference type="ARBA" id="ARBA00001947"/>
    </source>
</evidence>
<proteinExistence type="inferred from homology"/>
<sequence>MKYCFLILSFLLCADLSHAQRRHRRSANADTVQRVMLDTLEITAKAGKPPYQPSAPKLWEINNTRVALSFNWKEKTADVKEWISLHPYFYASDSIVLDAKGMQIDSVELVTKTGNKRLQYSYNDDRLSVHFDRFYISADSVTLYLKYKAMPYAKQSGGSAAIVDDKGLYFINTDGKIPHKPSQIWTQGETESNSHWMITLDKPNTKFTSQIELTVPDTMTTLSNGALIKQVKGTNGMRTDIWKQDMRIQAYAVMFAIGKFSIIKDKWKDKEVNYYVEPEFAPYARQMFNNTGEMMDYYSQITGVSYPWNKYSQVVVRDYVSGAMENTTASLFGDFMNQTTREIADKNSEDVVSHELFHQWFGDYVTAESWTNVTVNESFANYGEQLWRRHKYGKDAGDELAWNDLMGYVYSSSLKDPQLVRFNYDSREEVFDAISYNKGGAILHYLNTLIGDDAFNRSMKIYLTKNALGTGEAHSWRMAVEEATGQDWNWFFNQFYFHAGHPLLKVNYNYDDSANKLTVIVNQAQSDSMMDYTLPLKTAVIYGDQKTVIDWNINKRKDTFIFAYKNGVKPVIIPDCQHVLPGEIKENKRSAPWLIQYRTADDYVSRRLAIGGAGKSMSDSSAQELLTFALSDANGTLRRFTLSQMEKAQSDKYRRRWTPKIVEMAKSDNDKLVRSDAIDVLGSWKVTTAKGIMMDALYDSSYAVAGSALEALAEIDADTAYMMAKKLSLTQPRASLQSVIWNIVGKNGKEEDAAYFEAQAPYVQGTKKFALARGMSSYLKHVKSDESFIRITNSFTDVIVLESMKSYRGSLGGFFFQVAAEQKENIKSDKPEEAASATKRLAIVKAAIEKVIAAEDDAEQLDDYKKMMKETFEKE</sequence>
<dbReference type="EC" id="3.4.11.2" evidence="4"/>
<dbReference type="PANTHER" id="PTHR11533">
    <property type="entry name" value="PROTEASE M1 ZINC METALLOPROTEASE"/>
    <property type="match status" value="1"/>
</dbReference>
<dbReference type="InterPro" id="IPR014782">
    <property type="entry name" value="Peptidase_M1_dom"/>
</dbReference>